<comment type="subcellular location">
    <subcellularLocation>
        <location evidence="10">Cytoplasm</location>
    </subcellularLocation>
</comment>
<dbReference type="KEGG" id="cfu:CFU_0088"/>
<comment type="catalytic activity">
    <reaction evidence="10">
        <text>tRNA(Cys) + L-cysteine + ATP = L-cysteinyl-tRNA(Cys) + AMP + diphosphate</text>
        <dbReference type="Rhea" id="RHEA:17773"/>
        <dbReference type="Rhea" id="RHEA-COMP:9661"/>
        <dbReference type="Rhea" id="RHEA-COMP:9679"/>
        <dbReference type="ChEBI" id="CHEBI:30616"/>
        <dbReference type="ChEBI" id="CHEBI:33019"/>
        <dbReference type="ChEBI" id="CHEBI:35235"/>
        <dbReference type="ChEBI" id="CHEBI:78442"/>
        <dbReference type="ChEBI" id="CHEBI:78517"/>
        <dbReference type="ChEBI" id="CHEBI:456215"/>
        <dbReference type="EC" id="6.1.1.16"/>
    </reaction>
</comment>
<dbReference type="GO" id="GO:0005524">
    <property type="term" value="F:ATP binding"/>
    <property type="evidence" value="ECO:0007669"/>
    <property type="project" value="UniProtKB-UniRule"/>
</dbReference>
<comment type="similarity">
    <text evidence="1 10">Belongs to the class-I aminoacyl-tRNA synthetase family.</text>
</comment>
<protein>
    <recommendedName>
        <fullName evidence="10">Cysteine--tRNA ligase</fullName>
        <ecNumber evidence="10">6.1.1.16</ecNumber>
    </recommendedName>
    <alternativeName>
        <fullName evidence="10">Cysteinyl-tRNA synthetase</fullName>
        <shortName evidence="10">CysRS</shortName>
    </alternativeName>
</protein>
<accession>G0AG36</accession>
<organism evidence="13 14">
    <name type="scientific">Collimonas fungivorans (strain Ter331)</name>
    <dbReference type="NCBI Taxonomy" id="1005048"/>
    <lineage>
        <taxon>Bacteria</taxon>
        <taxon>Pseudomonadati</taxon>
        <taxon>Pseudomonadota</taxon>
        <taxon>Betaproteobacteria</taxon>
        <taxon>Burkholderiales</taxon>
        <taxon>Oxalobacteraceae</taxon>
        <taxon>Collimonas</taxon>
    </lineage>
</organism>
<evidence type="ECO:0000313" key="14">
    <source>
        <dbReference type="Proteomes" id="UP000008392"/>
    </source>
</evidence>
<dbReference type="NCBIfam" id="TIGR00435">
    <property type="entry name" value="cysS"/>
    <property type="match status" value="1"/>
</dbReference>
<keyword evidence="9 10" id="KW-0030">Aminoacyl-tRNA synthetase</keyword>
<dbReference type="HOGENOM" id="CLU_013528_0_1_4"/>
<feature type="binding site" evidence="10">
    <location>
        <position position="257"/>
    </location>
    <ligand>
        <name>Zn(2+)</name>
        <dbReference type="ChEBI" id="CHEBI:29105"/>
    </ligand>
</feature>
<keyword evidence="5 10" id="KW-0547">Nucleotide-binding</keyword>
<keyword evidence="7 10" id="KW-0067">ATP-binding</keyword>
<dbReference type="HAMAP" id="MF_00041">
    <property type="entry name" value="Cys_tRNA_synth"/>
    <property type="match status" value="1"/>
</dbReference>
<comment type="cofactor">
    <cofactor evidence="10">
        <name>Zn(2+)</name>
        <dbReference type="ChEBI" id="CHEBI:29105"/>
    </cofactor>
    <text evidence="10">Binds 1 zinc ion per subunit.</text>
</comment>
<dbReference type="GO" id="GO:0004817">
    <property type="term" value="F:cysteine-tRNA ligase activity"/>
    <property type="evidence" value="ECO:0007669"/>
    <property type="project" value="UniProtKB-UniRule"/>
</dbReference>
<dbReference type="PANTHER" id="PTHR10890:SF3">
    <property type="entry name" value="CYSTEINE--TRNA LIGASE, CYTOPLASMIC"/>
    <property type="match status" value="1"/>
</dbReference>
<keyword evidence="6 10" id="KW-0862">Zinc</keyword>
<reference evidence="13 14" key="5">
    <citation type="journal article" date="2011" name="ISME J.">
        <title>Dual transcriptional profiling of a bacterial/fungal confrontation: Collimonas fungivorans versus Aspergillus niger.</title>
        <authorList>
            <person name="Mela F."/>
            <person name="Fritsche K."/>
            <person name="de Boer W."/>
            <person name="van Veen J.A."/>
            <person name="de Graaff L.H."/>
            <person name="van den Berg M."/>
            <person name="Leveau J.H."/>
        </authorList>
    </citation>
    <scope>NUCLEOTIDE SEQUENCE [LARGE SCALE GENOMIC DNA]</scope>
    <source>
        <strain evidence="13 14">Ter331</strain>
    </source>
</reference>
<feature type="short sequence motif" description="'KMSKS' region" evidence="10">
    <location>
        <begin position="285"/>
        <end position="289"/>
    </location>
</feature>
<dbReference type="Pfam" id="PF01406">
    <property type="entry name" value="tRNA-synt_1e"/>
    <property type="match status" value="1"/>
</dbReference>
<dbReference type="SUPFAM" id="SSF52374">
    <property type="entry name" value="Nucleotidylyl transferase"/>
    <property type="match status" value="1"/>
</dbReference>
<evidence type="ECO:0000256" key="6">
    <source>
        <dbReference type="ARBA" id="ARBA00022833"/>
    </source>
</evidence>
<evidence type="ECO:0000259" key="12">
    <source>
        <dbReference type="Pfam" id="PF23493"/>
    </source>
</evidence>
<dbReference type="PRINTS" id="PR00983">
    <property type="entry name" value="TRNASYNTHCYS"/>
</dbReference>
<dbReference type="Pfam" id="PF23493">
    <property type="entry name" value="CysS_C"/>
    <property type="match status" value="1"/>
</dbReference>
<keyword evidence="14" id="KW-1185">Reference proteome</keyword>
<dbReference type="InterPro" id="IPR056411">
    <property type="entry name" value="CysS_C"/>
</dbReference>
<proteinExistence type="inferred from homology"/>
<evidence type="ECO:0000256" key="8">
    <source>
        <dbReference type="ARBA" id="ARBA00022917"/>
    </source>
</evidence>
<evidence type="ECO:0000256" key="7">
    <source>
        <dbReference type="ARBA" id="ARBA00022840"/>
    </source>
</evidence>
<name>G0AG36_COLFT</name>
<dbReference type="EC" id="6.1.1.16" evidence="10"/>
<evidence type="ECO:0000256" key="10">
    <source>
        <dbReference type="HAMAP-Rule" id="MF_00041"/>
    </source>
</evidence>
<feature type="binding site" evidence="10">
    <location>
        <position position="36"/>
    </location>
    <ligand>
        <name>Zn(2+)</name>
        <dbReference type="ChEBI" id="CHEBI:29105"/>
    </ligand>
</feature>
<dbReference type="Gene3D" id="1.20.120.640">
    <property type="entry name" value="Anticodon-binding domain of a subclass of class I aminoacyl-tRNA synthetases"/>
    <property type="match status" value="1"/>
</dbReference>
<dbReference type="PANTHER" id="PTHR10890">
    <property type="entry name" value="CYSTEINYL-TRNA SYNTHETASE"/>
    <property type="match status" value="1"/>
</dbReference>
<reference evidence="14" key="6">
    <citation type="submission" date="2011-05" db="EMBL/GenBank/DDBJ databases">
        <title>Complete sequence of Collimonas fungivorans Ter331.</title>
        <authorList>
            <person name="Leveau J.H."/>
        </authorList>
    </citation>
    <scope>NUCLEOTIDE SEQUENCE [LARGE SCALE GENOMIC DNA]</scope>
    <source>
        <strain evidence="14">Ter331</strain>
    </source>
</reference>
<dbReference type="CDD" id="cd00672">
    <property type="entry name" value="CysRS_core"/>
    <property type="match status" value="1"/>
</dbReference>
<feature type="short sequence motif" description="'HIGH' region" evidence="10">
    <location>
        <begin position="38"/>
        <end position="48"/>
    </location>
</feature>
<dbReference type="InterPro" id="IPR009080">
    <property type="entry name" value="tRNAsynth_Ia_anticodon-bd"/>
</dbReference>
<dbReference type="EMBL" id="CP002745">
    <property type="protein sequence ID" value="AEK59927.1"/>
    <property type="molecule type" value="Genomic_DNA"/>
</dbReference>
<feature type="binding site" evidence="10">
    <location>
        <position position="253"/>
    </location>
    <ligand>
        <name>Zn(2+)</name>
        <dbReference type="ChEBI" id="CHEBI:29105"/>
    </ligand>
</feature>
<gene>
    <name evidence="13" type="primary">cys</name>
    <name evidence="10" type="synonym">cysS</name>
    <name evidence="13" type="ordered locus">CFU_0088</name>
</gene>
<dbReference type="STRING" id="1005048.CFU_0088"/>
<dbReference type="Proteomes" id="UP000008392">
    <property type="component" value="Chromosome"/>
</dbReference>
<dbReference type="InterPro" id="IPR032678">
    <property type="entry name" value="tRNA-synt_1_cat_dom"/>
</dbReference>
<dbReference type="AlphaFoldDB" id="G0AG36"/>
<keyword evidence="10" id="KW-0963">Cytoplasm</keyword>
<dbReference type="GO" id="GO:0005829">
    <property type="term" value="C:cytosol"/>
    <property type="evidence" value="ECO:0007669"/>
    <property type="project" value="TreeGrafter"/>
</dbReference>
<keyword evidence="3 10" id="KW-0436">Ligase</keyword>
<sequence>MVFKKNCMELHLYDSWERRVRRFESIVPGRAGLYCCGPTVYDYAHIGNLRTYVFEDLLRRTLSFNHYQVQHVVNITDVGHLVSDADDGEDKMEKGSRRSGKSAWEIAAFYSAAFMADFRALNLLEPETWCRATEYLPQQIAFIRTLEEKGYVYRTEDGIYFDTSRQSDYGYLARLDRDALQAGVRVAVGEKRSPTDFALWKFSPADSRRQMEWDSPWGRGFPGWHIECSAMSAAHLGSWFDIHCGGEDHIAVHHSNEIAQTQACHGTRLANFWMHGYFLQTGSEKMSKSGGDFLRLQSLVERDIDPLAYRYLCLTAHYRSQLEFSWDGLQAAATALQRLREAYHRWPDGTQPDQVFLDRFRDAINSDLNSSRALTIVWELVRSEADVVMRKATLRVMDQVLGLDLDNWRPASHEIPAAVKALAGQRQAAREAQQWQEADRLRREIKAQGFLVEDGVSDWVLKPDNN</sequence>
<dbReference type="eggNOG" id="COG0215">
    <property type="taxonomic scope" value="Bacteria"/>
</dbReference>
<reference evidence="13 14" key="3">
    <citation type="journal article" date="2008" name="FEMS Microbiol. Ecol.">
        <title>Identification and characterization of genes underlying chitinolysis in Collimonas fungivorans Ter331.</title>
        <authorList>
            <person name="Fritsche K."/>
            <person name="de Boer W."/>
            <person name="Gerards S."/>
            <person name="van den Berg M."/>
            <person name="van Veen J.A."/>
            <person name="Leveau J.H."/>
        </authorList>
    </citation>
    <scope>NUCLEOTIDE SEQUENCE [LARGE SCALE GENOMIC DNA]</scope>
    <source>
        <strain evidence="13 14">Ter331</strain>
    </source>
</reference>
<dbReference type="GO" id="GO:0008270">
    <property type="term" value="F:zinc ion binding"/>
    <property type="evidence" value="ECO:0007669"/>
    <property type="project" value="UniProtKB-UniRule"/>
</dbReference>
<feature type="domain" description="Cysteinyl-tRNA ligase anticodon binding" evidence="12">
    <location>
        <begin position="413"/>
        <end position="454"/>
    </location>
</feature>
<evidence type="ECO:0000256" key="1">
    <source>
        <dbReference type="ARBA" id="ARBA00005594"/>
    </source>
</evidence>
<dbReference type="SUPFAM" id="SSF47323">
    <property type="entry name" value="Anticodon-binding domain of a subclass of class I aminoacyl-tRNA synthetases"/>
    <property type="match status" value="1"/>
</dbReference>
<comment type="subunit">
    <text evidence="2 10">Monomer.</text>
</comment>
<dbReference type="Gene3D" id="3.40.50.620">
    <property type="entry name" value="HUPs"/>
    <property type="match status" value="1"/>
</dbReference>
<evidence type="ECO:0000313" key="13">
    <source>
        <dbReference type="EMBL" id="AEK59927.1"/>
    </source>
</evidence>
<reference evidence="13 14" key="4">
    <citation type="journal article" date="2010" name="Environ. Microbiol.">
        <title>The bacterial genus Collimonas: mycophagy, weathering and other adaptive solutions to life in oligotrophic soil environments.</title>
        <authorList>
            <person name="Leveau J.H."/>
            <person name="Uroz S."/>
            <person name="de Boer W."/>
        </authorList>
    </citation>
    <scope>NUCLEOTIDE SEQUENCE [LARGE SCALE GENOMIC DNA]</scope>
    <source>
        <strain evidence="13 14">Ter331</strain>
    </source>
</reference>
<feature type="binding site" evidence="10">
    <location>
        <position position="228"/>
    </location>
    <ligand>
        <name>Zn(2+)</name>
        <dbReference type="ChEBI" id="CHEBI:29105"/>
    </ligand>
</feature>
<evidence type="ECO:0000256" key="2">
    <source>
        <dbReference type="ARBA" id="ARBA00011245"/>
    </source>
</evidence>
<dbReference type="InterPro" id="IPR015803">
    <property type="entry name" value="Cys-tRNA-ligase"/>
</dbReference>
<feature type="domain" description="tRNA synthetases class I catalytic" evidence="11">
    <location>
        <begin position="24"/>
        <end position="332"/>
    </location>
</feature>
<keyword evidence="4 10" id="KW-0479">Metal-binding</keyword>
<evidence type="ECO:0000256" key="4">
    <source>
        <dbReference type="ARBA" id="ARBA00022723"/>
    </source>
</evidence>
<reference evidence="13 14" key="2">
    <citation type="journal article" date="2006" name="J. Microbiol. Methods">
        <title>Genomic flank-sequencing of plasposon insertion sites for rapid identification of functional genes.</title>
        <authorList>
            <person name="Leveau J.H."/>
            <person name="Gerards S."/>
            <person name="Fritsche K."/>
            <person name="Zondag G."/>
            <person name="van Veen J.A."/>
        </authorList>
    </citation>
    <scope>NUCLEOTIDE SEQUENCE [LARGE SCALE GENOMIC DNA]</scope>
    <source>
        <strain evidence="13 14">Ter331</strain>
    </source>
</reference>
<evidence type="ECO:0000259" key="11">
    <source>
        <dbReference type="Pfam" id="PF01406"/>
    </source>
</evidence>
<dbReference type="InterPro" id="IPR024909">
    <property type="entry name" value="Cys-tRNA/MSH_ligase"/>
</dbReference>
<dbReference type="GO" id="GO:0006423">
    <property type="term" value="P:cysteinyl-tRNA aminoacylation"/>
    <property type="evidence" value="ECO:0007669"/>
    <property type="project" value="UniProtKB-UniRule"/>
</dbReference>
<reference evidence="13 14" key="1">
    <citation type="journal article" date="2004" name="Environ. Microbiol.">
        <title>Phylogeny-function analysis of (meta)genomic libraries: screening for expression of ribosomal RNA genes by large-insert library fluorescent in situ hybridization (LIL-FISH).</title>
        <authorList>
            <person name="Leveau J.H."/>
            <person name="Gerards S."/>
            <person name="de Boer W."/>
            <person name="van Veen J.A."/>
        </authorList>
    </citation>
    <scope>NUCLEOTIDE SEQUENCE [LARGE SCALE GENOMIC DNA]</scope>
    <source>
        <strain evidence="13 14">Ter331</strain>
    </source>
</reference>
<keyword evidence="8 10" id="KW-0648">Protein biosynthesis</keyword>
<dbReference type="InterPro" id="IPR014729">
    <property type="entry name" value="Rossmann-like_a/b/a_fold"/>
</dbReference>
<evidence type="ECO:0000256" key="3">
    <source>
        <dbReference type="ARBA" id="ARBA00022598"/>
    </source>
</evidence>
<evidence type="ECO:0000256" key="9">
    <source>
        <dbReference type="ARBA" id="ARBA00023146"/>
    </source>
</evidence>
<evidence type="ECO:0000256" key="5">
    <source>
        <dbReference type="ARBA" id="ARBA00022741"/>
    </source>
</evidence>
<feature type="binding site" evidence="10">
    <location>
        <position position="288"/>
    </location>
    <ligand>
        <name>ATP</name>
        <dbReference type="ChEBI" id="CHEBI:30616"/>
    </ligand>
</feature>